<feature type="transmembrane region" description="Helical" evidence="1">
    <location>
        <begin position="31"/>
        <end position="57"/>
    </location>
</feature>
<evidence type="ECO:0000313" key="3">
    <source>
        <dbReference type="Proteomes" id="UP001451303"/>
    </source>
</evidence>
<gene>
    <name evidence="2" type="ORF">QR685DRAFT_476398</name>
</gene>
<evidence type="ECO:0000313" key="2">
    <source>
        <dbReference type="EMBL" id="KAL0469459.1"/>
    </source>
</evidence>
<proteinExistence type="predicted"/>
<evidence type="ECO:0000256" key="1">
    <source>
        <dbReference type="SAM" id="Phobius"/>
    </source>
</evidence>
<dbReference type="EMBL" id="JAVLET010000005">
    <property type="protein sequence ID" value="KAL0469459.1"/>
    <property type="molecule type" value="Genomic_DNA"/>
</dbReference>
<comment type="caution">
    <text evidence="2">The sequence shown here is derived from an EMBL/GenBank/DDBJ whole genome shotgun (WGS) entry which is preliminary data.</text>
</comment>
<keyword evidence="1" id="KW-0812">Transmembrane</keyword>
<organism evidence="2 3">
    <name type="scientific">Neurospora intermedia</name>
    <dbReference type="NCBI Taxonomy" id="5142"/>
    <lineage>
        <taxon>Eukaryota</taxon>
        <taxon>Fungi</taxon>
        <taxon>Dikarya</taxon>
        <taxon>Ascomycota</taxon>
        <taxon>Pezizomycotina</taxon>
        <taxon>Sordariomycetes</taxon>
        <taxon>Sordariomycetidae</taxon>
        <taxon>Sordariales</taxon>
        <taxon>Sordariaceae</taxon>
        <taxon>Neurospora</taxon>
    </lineage>
</organism>
<accession>A0ABR3DA55</accession>
<protein>
    <submittedName>
        <fullName evidence="2">Uncharacterized protein</fullName>
    </submittedName>
</protein>
<name>A0ABR3DA55_NEUIN</name>
<feature type="non-terminal residue" evidence="2">
    <location>
        <position position="58"/>
    </location>
</feature>
<keyword evidence="3" id="KW-1185">Reference proteome</keyword>
<sequence>METRTGPGQQQRPCGRHGLCFSSTLGLCVRILIWLVKGGTLCYLSLLLFHPFFFFFFF</sequence>
<dbReference type="Proteomes" id="UP001451303">
    <property type="component" value="Unassembled WGS sequence"/>
</dbReference>
<reference evidence="2 3" key="1">
    <citation type="submission" date="2023-09" db="EMBL/GenBank/DDBJ databases">
        <title>Multi-omics analysis of a traditional fermented food reveals byproduct-associated fungal strains for waste-to-food upcycling.</title>
        <authorList>
            <consortium name="Lawrence Berkeley National Laboratory"/>
            <person name="Rekdal V.M."/>
            <person name="Villalobos-Escobedo J.M."/>
            <person name="Rodriguez-Valeron N."/>
            <person name="Garcia M.O."/>
            <person name="Vasquez D.P."/>
            <person name="Damayanti I."/>
            <person name="Sorensen P.M."/>
            <person name="Baidoo E.E."/>
            <person name="De Carvalho A.C."/>
            <person name="Riley R."/>
            <person name="Lipzen A."/>
            <person name="He G."/>
            <person name="Yan M."/>
            <person name="Haridas S."/>
            <person name="Daum C."/>
            <person name="Yoshinaga Y."/>
            <person name="Ng V."/>
            <person name="Grigoriev I.V."/>
            <person name="Munk R."/>
            <person name="Nuraida L."/>
            <person name="Wijaya C.H."/>
            <person name="Morales P.-C."/>
            <person name="Keasling J.D."/>
        </authorList>
    </citation>
    <scope>NUCLEOTIDE SEQUENCE [LARGE SCALE GENOMIC DNA]</scope>
    <source>
        <strain evidence="2 3">FGSC 2613</strain>
    </source>
</reference>
<keyword evidence="1" id="KW-1133">Transmembrane helix</keyword>
<keyword evidence="1" id="KW-0472">Membrane</keyword>